<dbReference type="GO" id="GO:0006355">
    <property type="term" value="P:regulation of DNA-templated transcription"/>
    <property type="evidence" value="ECO:0007669"/>
    <property type="project" value="InterPro"/>
</dbReference>
<dbReference type="CDD" id="cd00130">
    <property type="entry name" value="PAS"/>
    <property type="match status" value="3"/>
</dbReference>
<dbReference type="GO" id="GO:0005886">
    <property type="term" value="C:plasma membrane"/>
    <property type="evidence" value="ECO:0007669"/>
    <property type="project" value="UniProtKB-SubCell"/>
</dbReference>
<dbReference type="Proteomes" id="UP001189225">
    <property type="component" value="Unassembled WGS sequence"/>
</dbReference>
<dbReference type="InterPro" id="IPR029787">
    <property type="entry name" value="Nucleotide_cyclase"/>
</dbReference>
<dbReference type="NCBIfam" id="TIGR00229">
    <property type="entry name" value="sensory_box"/>
    <property type="match status" value="3"/>
</dbReference>
<dbReference type="NCBIfam" id="TIGR00254">
    <property type="entry name" value="GGDEF"/>
    <property type="match status" value="1"/>
</dbReference>
<evidence type="ECO:0000313" key="10">
    <source>
        <dbReference type="Proteomes" id="UP001189225"/>
    </source>
</evidence>
<gene>
    <name evidence="9" type="ORF">R16034_03007</name>
</gene>
<keyword evidence="3 6" id="KW-0812">Transmembrane</keyword>
<evidence type="ECO:0000259" key="8">
    <source>
        <dbReference type="PROSITE" id="PS50887"/>
    </source>
</evidence>
<dbReference type="Gene3D" id="3.30.450.20">
    <property type="entry name" value="PAS domain"/>
    <property type="match status" value="4"/>
</dbReference>
<dbReference type="FunFam" id="3.30.70.270:FF:000001">
    <property type="entry name" value="Diguanylate cyclase domain protein"/>
    <property type="match status" value="1"/>
</dbReference>
<dbReference type="SUPFAM" id="SSF55785">
    <property type="entry name" value="PYP-like sensor domain (PAS domain)"/>
    <property type="match status" value="3"/>
</dbReference>
<dbReference type="InterPro" id="IPR013767">
    <property type="entry name" value="PAS_fold"/>
</dbReference>
<feature type="domain" description="PAS" evidence="7">
    <location>
        <begin position="599"/>
        <end position="669"/>
    </location>
</feature>
<protein>
    <recommendedName>
        <fullName evidence="11">Diguanylate cyclase</fullName>
    </recommendedName>
</protein>
<dbReference type="AlphaFoldDB" id="A0AB72X9M2"/>
<dbReference type="GO" id="GO:0003824">
    <property type="term" value="F:catalytic activity"/>
    <property type="evidence" value="ECO:0007669"/>
    <property type="project" value="UniProtKB-ARBA"/>
</dbReference>
<evidence type="ECO:0000256" key="2">
    <source>
        <dbReference type="ARBA" id="ARBA00022475"/>
    </source>
</evidence>
<dbReference type="PROSITE" id="PS50112">
    <property type="entry name" value="PAS"/>
    <property type="match status" value="3"/>
</dbReference>
<dbReference type="Pfam" id="PF00990">
    <property type="entry name" value="GGDEF"/>
    <property type="match status" value="1"/>
</dbReference>
<dbReference type="CDD" id="cd01949">
    <property type="entry name" value="GGDEF"/>
    <property type="match status" value="1"/>
</dbReference>
<dbReference type="InterPro" id="IPR000014">
    <property type="entry name" value="PAS"/>
</dbReference>
<comment type="caution">
    <text evidence="9">The sequence shown here is derived from an EMBL/GenBank/DDBJ whole genome shotgun (WGS) entry which is preliminary data.</text>
</comment>
<dbReference type="InterPro" id="IPR013656">
    <property type="entry name" value="PAS_4"/>
</dbReference>
<organism evidence="9 10">
    <name type="scientific">Ralstonia edaphi</name>
    <dbReference type="NCBI Taxonomy" id="3058599"/>
    <lineage>
        <taxon>Bacteria</taxon>
        <taxon>Pseudomonadati</taxon>
        <taxon>Pseudomonadota</taxon>
        <taxon>Betaproteobacteria</taxon>
        <taxon>Burkholderiales</taxon>
        <taxon>Burkholderiaceae</taxon>
        <taxon>Ralstonia</taxon>
    </lineage>
</organism>
<evidence type="ECO:0000259" key="7">
    <source>
        <dbReference type="PROSITE" id="PS50112"/>
    </source>
</evidence>
<feature type="domain" description="GGDEF" evidence="8">
    <location>
        <begin position="753"/>
        <end position="884"/>
    </location>
</feature>
<dbReference type="SMART" id="SM00267">
    <property type="entry name" value="GGDEF"/>
    <property type="match status" value="1"/>
</dbReference>
<evidence type="ECO:0000256" key="4">
    <source>
        <dbReference type="ARBA" id="ARBA00022989"/>
    </source>
</evidence>
<dbReference type="CDD" id="cd12914">
    <property type="entry name" value="PDC1_DGC_like"/>
    <property type="match status" value="1"/>
</dbReference>
<sequence>MSRPTLKFQAALLASLIVATLICIAFLAERTKFRSDIQVLIQKHQQALVKDAATDLRQRMDAYLDIVQRTAGQTRRVHFASMQDARKYFASIAPTAGMFDGVFLVGMDGKVTAVSPYVEQVVGLDVHDRDYFKQVVVVGQATISAPLRNRIGGAPNIVFAAPVLNEAGHMVGVFCASLGLLRPNFLGDMRSTRIGEHGYLFVVQRGNAPVFVIHPDDEKLLANTTAEPDIAKALAGQPLDEAAPMITLENVIATGWTLGSVIPRAEVDAPFAVMRHRLGWVSLCLIGLVALSVWSGMQWLLRPLHRLHVALRRPDHCEWDGLTTLDIGRASPEIDSIVRSLRALMGQVVQQRAELEAVNDASPLGFFRTRNDGRTTYVNDAYCRILGLSKEDALADSWRERLSPEDKERAENAWDASREAGLLFRDMQRFSIPGEPDRQISVTAAPVVVDGKAEGYVGVIEDITQRVRAEEAIGALMSILEATPDFIAQTDRYGQLTYINPAGRVFAGIPPDKAVSETTIADYHPPQTLQLLKEVAVPTALRSGMWMGETLAYNAEREVVPVAHTVIVHRDATGKLDHYSALMRDIRAEKAAKEAIQRNAETLQTITDAMPGHVLFVGADGRYEFVNAAYASEMGMPRSSLVGKTVAEVVGLAAYERLREPLEKALAGSPQKFEREERIGSSLTYREVQYVPQFRADGTVIGVHILVTDITARREKEIRLKTLSMTDHLTGLMNRAGFDNQMEKALSSGNRRELGALLLIDLDGFKRVNDTYGHSTGDEVLRAFADRLRTVTRPSDFVARFGGDEFAVIVGPVNDEALHRLAGRIVSIGARPYKFGEVVIELGCSVGVARLSHNVERAVVFAAADEALYRAKGHGKARYEFSDDVPITEAVPECGGPR</sequence>
<evidence type="ECO:0000256" key="1">
    <source>
        <dbReference type="ARBA" id="ARBA00004651"/>
    </source>
</evidence>
<dbReference type="PANTHER" id="PTHR44757">
    <property type="entry name" value="DIGUANYLATE CYCLASE DGCP"/>
    <property type="match status" value="1"/>
</dbReference>
<dbReference type="InterPro" id="IPR000160">
    <property type="entry name" value="GGDEF_dom"/>
</dbReference>
<evidence type="ECO:0008006" key="11">
    <source>
        <dbReference type="Google" id="ProtNLM"/>
    </source>
</evidence>
<proteinExistence type="predicted"/>
<evidence type="ECO:0000256" key="3">
    <source>
        <dbReference type="ARBA" id="ARBA00022692"/>
    </source>
</evidence>
<dbReference type="InterPro" id="IPR033479">
    <property type="entry name" value="dCache_1"/>
</dbReference>
<accession>A0AB72X9M2</accession>
<dbReference type="InterPro" id="IPR035965">
    <property type="entry name" value="PAS-like_dom_sf"/>
</dbReference>
<dbReference type="EMBL" id="CATWHI010000004">
    <property type="protein sequence ID" value="CAJ0742176.1"/>
    <property type="molecule type" value="Genomic_DNA"/>
</dbReference>
<name>A0AB72X9M2_9RALS</name>
<dbReference type="RefSeq" id="WP_316900947.1">
    <property type="nucleotide sequence ID" value="NZ_CATWHI010000004.1"/>
</dbReference>
<dbReference type="Pfam" id="PF02743">
    <property type="entry name" value="dCache_1"/>
    <property type="match status" value="1"/>
</dbReference>
<dbReference type="SUPFAM" id="SSF55073">
    <property type="entry name" value="Nucleotide cyclase"/>
    <property type="match status" value="1"/>
</dbReference>
<dbReference type="Pfam" id="PF00989">
    <property type="entry name" value="PAS"/>
    <property type="match status" value="1"/>
</dbReference>
<reference evidence="9 10" key="1">
    <citation type="submission" date="2023-07" db="EMBL/GenBank/DDBJ databases">
        <authorList>
            <person name="Peeters C."/>
        </authorList>
    </citation>
    <scope>NUCLEOTIDE SEQUENCE [LARGE SCALE GENOMIC DNA]</scope>
    <source>
        <strain evidence="9 10">R-16034</strain>
    </source>
</reference>
<comment type="subcellular location">
    <subcellularLocation>
        <location evidence="1">Cell membrane</location>
        <topology evidence="1">Multi-pass membrane protein</topology>
    </subcellularLocation>
</comment>
<feature type="domain" description="PAS" evidence="7">
    <location>
        <begin position="351"/>
        <end position="421"/>
    </location>
</feature>
<evidence type="ECO:0000256" key="5">
    <source>
        <dbReference type="ARBA" id="ARBA00023136"/>
    </source>
</evidence>
<dbReference type="PANTHER" id="PTHR44757:SF2">
    <property type="entry name" value="BIOFILM ARCHITECTURE MAINTENANCE PROTEIN MBAA"/>
    <property type="match status" value="1"/>
</dbReference>
<evidence type="ECO:0000313" key="9">
    <source>
        <dbReference type="EMBL" id="CAJ0742176.1"/>
    </source>
</evidence>
<evidence type="ECO:0000256" key="6">
    <source>
        <dbReference type="SAM" id="Phobius"/>
    </source>
</evidence>
<feature type="transmembrane region" description="Helical" evidence="6">
    <location>
        <begin position="278"/>
        <end position="301"/>
    </location>
</feature>
<dbReference type="PROSITE" id="PS50887">
    <property type="entry name" value="GGDEF"/>
    <property type="match status" value="1"/>
</dbReference>
<keyword evidence="4 6" id="KW-1133">Transmembrane helix</keyword>
<keyword evidence="5 6" id="KW-0472">Membrane</keyword>
<dbReference type="Pfam" id="PF08448">
    <property type="entry name" value="PAS_4"/>
    <property type="match status" value="2"/>
</dbReference>
<keyword evidence="10" id="KW-1185">Reference proteome</keyword>
<dbReference type="SMART" id="SM00091">
    <property type="entry name" value="PAS"/>
    <property type="match status" value="4"/>
</dbReference>
<feature type="domain" description="PAS" evidence="7">
    <location>
        <begin position="472"/>
        <end position="544"/>
    </location>
</feature>
<dbReference type="InterPro" id="IPR043128">
    <property type="entry name" value="Rev_trsase/Diguanyl_cyclase"/>
</dbReference>
<keyword evidence="2" id="KW-1003">Cell membrane</keyword>
<feature type="transmembrane region" description="Helical" evidence="6">
    <location>
        <begin position="6"/>
        <end position="28"/>
    </location>
</feature>
<dbReference type="InterPro" id="IPR052155">
    <property type="entry name" value="Biofilm_reg_signaling"/>
</dbReference>
<dbReference type="Gene3D" id="3.30.70.270">
    <property type="match status" value="1"/>
</dbReference>